<dbReference type="Gene3D" id="2.160.20.10">
    <property type="entry name" value="Single-stranded right-handed beta-helix, Pectin lyase-like"/>
    <property type="match status" value="1"/>
</dbReference>
<keyword evidence="2" id="KW-0326">Glycosidase</keyword>
<evidence type="ECO:0000313" key="3">
    <source>
        <dbReference type="Proteomes" id="UP000509458"/>
    </source>
</evidence>
<name>A0A6T9Y7J9_ALTMA</name>
<keyword evidence="2" id="KW-0378">Hydrolase</keyword>
<dbReference type="RefSeq" id="WP_179983876.1">
    <property type="nucleotide sequence ID" value="NZ_LR812090.1"/>
</dbReference>
<gene>
    <name evidence="2" type="primary">cgiA</name>
    <name evidence="2" type="ORF">ALFOR1_31521</name>
</gene>
<organism evidence="2 3">
    <name type="scientific">Alteromonas macleodii</name>
    <name type="common">Pseudoalteromonas macleodii</name>
    <dbReference type="NCBI Taxonomy" id="28108"/>
    <lineage>
        <taxon>Bacteria</taxon>
        <taxon>Pseudomonadati</taxon>
        <taxon>Pseudomonadota</taxon>
        <taxon>Gammaproteobacteria</taxon>
        <taxon>Alteromonadales</taxon>
        <taxon>Alteromonadaceae</taxon>
        <taxon>Alteromonas/Salinimonas group</taxon>
        <taxon>Alteromonas</taxon>
    </lineage>
</organism>
<accession>A0A6T9Y7J9</accession>
<evidence type="ECO:0000256" key="1">
    <source>
        <dbReference type="SAM" id="MobiDB-lite"/>
    </source>
</evidence>
<dbReference type="GO" id="GO:0033952">
    <property type="term" value="F:iota-carrageenase activity"/>
    <property type="evidence" value="ECO:0007669"/>
    <property type="project" value="UniProtKB-EC"/>
</dbReference>
<dbReference type="SUPFAM" id="SSF51126">
    <property type="entry name" value="Pectin lyase-like"/>
    <property type="match status" value="1"/>
</dbReference>
<protein>
    <submittedName>
        <fullName evidence="2">Iota-carrageenase, family GH82</fullName>
        <ecNumber evidence="2">3.2.1.157</ecNumber>
    </submittedName>
</protein>
<dbReference type="InterPro" id="IPR012334">
    <property type="entry name" value="Pectin_lyas_fold"/>
</dbReference>
<evidence type="ECO:0000313" key="2">
    <source>
        <dbReference type="EMBL" id="CAB9494530.1"/>
    </source>
</evidence>
<proteinExistence type="predicted"/>
<feature type="region of interest" description="Disordered" evidence="1">
    <location>
        <begin position="377"/>
        <end position="404"/>
    </location>
</feature>
<reference evidence="2 3" key="1">
    <citation type="submission" date="2020-06" db="EMBL/GenBank/DDBJ databases">
        <authorList>
            <person name="Duchaud E."/>
        </authorList>
    </citation>
    <scope>NUCLEOTIDE SEQUENCE [LARGE SCALE GENOMIC DNA]</scope>
    <source>
        <strain evidence="2">Alteromonas fortis</strain>
    </source>
</reference>
<dbReference type="EMBL" id="LR812090">
    <property type="protein sequence ID" value="CAB9494530.1"/>
    <property type="molecule type" value="Genomic_DNA"/>
</dbReference>
<dbReference type="InterPro" id="IPR011050">
    <property type="entry name" value="Pectin_lyase_fold/virulence"/>
</dbReference>
<dbReference type="EC" id="3.2.1.157" evidence="2"/>
<dbReference type="Proteomes" id="UP000509458">
    <property type="component" value="Chromosome"/>
</dbReference>
<sequence length="1316" mass="145517">MFNQKPTLSHGVSKKLSTFNKKLVQNLLSKSLYHASSRHTLSLLSAIPALLTLNVAQAQVAEVMQWEAISDTGVEQSDRYVKRGVGYFTENTFTLSESFSQSDILRLVVTQSSHEVIEPDGYNNLNQPYFNITGTQNSHTIYFSPARKAFAYDIELQQQVQPSNALTFTYDFNIDQVQLENNNWEGWVYPTRNRGEMVFEAEGGRDETGAISYTDTSTNVNITQNGIRFNNRTNQPNINPWTTLLESAIGKDINSVSLWVKVEKAQPGNVTVRHNLIPFPVIDNKKGPTINAGLDIGPQYEMIIPASENGNWVQVEFIDSKTGLRSFTIPDTWRHFDGESSIQAYPQFLFDGLDVGDKVTIDNYAINEVSLDEACCAPVDDSDTGNSGGGSSGGSDSTPDINEPDYQLGDILNFNYTFDENSLAPNQGSQGWVYSVIDRGALSFADGEGRSGAALVYEDTSENVNPEQNGFYLQQWNNSPFTARFDNHGHILREVSLWVKTDLVSEKDIEIIHYLLPYGLVSGNKRNNYPAAVEAAPRYTGTIPANSRGWVELTLTLTSDSEGDFIIPSTWSGYEGGDFNIYPEFKFAGTEVGDKIYLDDYFVVSEVGEPLPIPTDFTIAYDFEEATVSQTNGWGFVLADFGSISLEDNGGVNSSSAIGYTDTSVNTDTNNQSLLWHKWGNANPWSQAFGGGAVDTEIQSVSLNVKVVKGVGNTSTTPVTVKHHLLPWNVTLSGGKSGKVAAAQAITADYTATVEPEHFGDWVTITFVDANTDELGFSVPESWILTTGKDITDVLPSFYFRGLEEGDKVIIDDYLLVGDNALARSGEIENDIPLPEYGYHDGSGTYTVTPRPEPISFEDSRFYTPPSATGIQRDLLIDYAVNNQDSIDDTQVLQEALDDISNNLGGGKLFIPAGDYYFRSVHLRSNVQIVVDENARFYMAPGGGYNTWMFEMGFGDQGKAENVSMVGLGGGFTIDLSIDRTPEPNERIAVFRMGDIENFRFANFTIEDNKTIFASFLVGVTQRDNDLHWPVNGIIEDITQHNSLFGYGLVQTYAADNILFRNLHSEGGITLRMETDNLSMKDFGKGGIRDIFAENIQGTDCLAPVMFGPHFQKNGSIQVNGVVSNGCGFAVRVDEGFVELFSPQGESYTRNQWRDEVNATYGDGCADVTYARGANQWATRITPTKACLDAVHNRTKLKPGWFEESYVYNVTANFDTNAHLKLDNLNFVASCDNICIASPEQWSRRGQIFLGDSVAAIVNEQKEGVDYNFNINIDNPSSNGFPNAHYEKLDSFSMPLSSCRSNYQTALPNCSDVRWY</sequence>